<organism evidence="6 7">
    <name type="scientific">Tilletia caries</name>
    <name type="common">wheat bunt fungus</name>
    <dbReference type="NCBI Taxonomy" id="13290"/>
    <lineage>
        <taxon>Eukaryota</taxon>
        <taxon>Fungi</taxon>
        <taxon>Dikarya</taxon>
        <taxon>Basidiomycota</taxon>
        <taxon>Ustilaginomycotina</taxon>
        <taxon>Exobasidiomycetes</taxon>
        <taxon>Tilletiales</taxon>
        <taxon>Tilletiaceae</taxon>
        <taxon>Tilletia</taxon>
    </lineage>
</organism>
<protein>
    <submittedName>
        <fullName evidence="6">Uncharacterized protein</fullName>
    </submittedName>
</protein>
<dbReference type="InterPro" id="IPR050386">
    <property type="entry name" value="Glycosyl_hydrolase_5"/>
</dbReference>
<evidence type="ECO:0000256" key="2">
    <source>
        <dbReference type="ARBA" id="ARBA00022801"/>
    </source>
</evidence>
<evidence type="ECO:0000256" key="5">
    <source>
        <dbReference type="SAM" id="SignalP"/>
    </source>
</evidence>
<dbReference type="EMBL" id="LWDD02000551">
    <property type="protein sequence ID" value="KAE8258980.1"/>
    <property type="molecule type" value="Genomic_DNA"/>
</dbReference>
<evidence type="ECO:0000256" key="3">
    <source>
        <dbReference type="ARBA" id="ARBA00023295"/>
    </source>
</evidence>
<feature type="compositionally biased region" description="Pro residues" evidence="4">
    <location>
        <begin position="518"/>
        <end position="527"/>
    </location>
</feature>
<feature type="compositionally biased region" description="Low complexity" evidence="4">
    <location>
        <begin position="528"/>
        <end position="744"/>
    </location>
</feature>
<feature type="region of interest" description="Disordered" evidence="4">
    <location>
        <begin position="512"/>
        <end position="744"/>
    </location>
</feature>
<accession>A0A177VE17</accession>
<evidence type="ECO:0000256" key="4">
    <source>
        <dbReference type="SAM" id="MobiDB-lite"/>
    </source>
</evidence>
<reference evidence="6" key="1">
    <citation type="submission" date="2016-04" db="EMBL/GenBank/DDBJ databases">
        <authorList>
            <person name="Nguyen H.D."/>
            <person name="Kesanakurti P."/>
            <person name="Cullis J."/>
            <person name="Levesque C.A."/>
            <person name="Hambleton S."/>
        </authorList>
    </citation>
    <scope>NUCLEOTIDE SEQUENCE</scope>
    <source>
        <strain evidence="6">DAOMC 238032</strain>
    </source>
</reference>
<dbReference type="PROSITE" id="PS51257">
    <property type="entry name" value="PROKAR_LIPOPROTEIN"/>
    <property type="match status" value="1"/>
</dbReference>
<feature type="chain" id="PRO_5043624092" evidence="5">
    <location>
        <begin position="27"/>
        <end position="744"/>
    </location>
</feature>
<name>A0A177VE17_9BASI</name>
<keyword evidence="2" id="KW-0378">Hydrolase</keyword>
<proteinExistence type="inferred from homology"/>
<reference evidence="6" key="2">
    <citation type="journal article" date="2019" name="IMA Fungus">
        <title>Genome sequencing and comparison of five Tilletia species to identify candidate genes for the detection of regulated species infecting wheat.</title>
        <authorList>
            <person name="Nguyen H.D.T."/>
            <person name="Sultana T."/>
            <person name="Kesanakurti P."/>
            <person name="Hambleton S."/>
        </authorList>
    </citation>
    <scope>NUCLEOTIDE SEQUENCE</scope>
    <source>
        <strain evidence="6">DAOMC 238032</strain>
    </source>
</reference>
<comment type="similarity">
    <text evidence="1">Belongs to the glycosyl hydrolase 5 (cellulase A) family.</text>
</comment>
<dbReference type="SUPFAM" id="SSF51445">
    <property type="entry name" value="(Trans)glycosidases"/>
    <property type="match status" value="1"/>
</dbReference>
<dbReference type="GO" id="GO:0008422">
    <property type="term" value="F:beta-glucosidase activity"/>
    <property type="evidence" value="ECO:0007669"/>
    <property type="project" value="TreeGrafter"/>
</dbReference>
<evidence type="ECO:0000313" key="7">
    <source>
        <dbReference type="Proteomes" id="UP000077671"/>
    </source>
</evidence>
<sequence>MRWSALTARATTSLLIAASCLQLSDARLESRASTPPLHQGAVAAHSSTEWKARAIDESISARDVDLPEARFTLDGVPARGVNLGGWFVTESWMQPNLYRDAQLQDVGRNESNRISDEGEWMLSYANRSEAKDVLRQHYQTWITEKDFQEMKAMGLNAVRLVIPYWTLEDGPPAYAANLTNATITTATNDTVVPEPFFFKGQRKYVRSALQWAKKYDLQVVLDLHTAPGSQNGFDNSGKAGSIDWDNNPDYYNRTLKCLETMVDWYVNNDDPLYSGIVKAIGVLNEPRVGQSNRTIPIKFLKKFYVESYATIRNRVSAAKGAKTMPTLLFSDGLIGADDWLGWYAAMFKNGTFKRGSVIMDQHLYQAFQPLKKLNRTEHINYTCGISKTLARTQSIVPVIIGEMANALGGVCGYYPTCWNHTMEDDINWYNTAGGNLYFRKLWEAQQLAYEGSAGGWFMWSWKTFAASQWSYRDSVAQGWIPRNLDERVFLPNTTEVEQGRCVSLLPNRNVTFATESKTPPPPPPPPTNSTNTASSSSMLSTSTSLDTSITSTSTSLDTSMTSTSTSLGISMTSTSSSLSTSTLSSSSSSSSSTPTLSSVSSTSVSTTMLTSTTRTPAITSSSTSKSTIRTVTSTAPPKTSSTTKKITSTTTKRSSTSTKQATSTTRKVISTTTKKATSTTSTRRPTSTTKKSITTRKSTTTKKPITTRKTSTTTKKVIRTTTSTRKVTRTTTSTKRTPTPTRSS</sequence>
<dbReference type="Gene3D" id="3.20.20.80">
    <property type="entry name" value="Glycosidases"/>
    <property type="match status" value="1"/>
</dbReference>
<feature type="signal peptide" evidence="5">
    <location>
        <begin position="1"/>
        <end position="26"/>
    </location>
</feature>
<dbReference type="AlphaFoldDB" id="A0A177VE17"/>
<dbReference type="Proteomes" id="UP000077671">
    <property type="component" value="Unassembled WGS sequence"/>
</dbReference>
<dbReference type="GO" id="GO:0009986">
    <property type="term" value="C:cell surface"/>
    <property type="evidence" value="ECO:0007669"/>
    <property type="project" value="TreeGrafter"/>
</dbReference>
<evidence type="ECO:0000313" key="6">
    <source>
        <dbReference type="EMBL" id="KAE8258980.1"/>
    </source>
</evidence>
<dbReference type="PANTHER" id="PTHR31297:SF42">
    <property type="entry name" value="GLYCOSIDE HYDROLASE FAMILY 5 DOMAIN-CONTAINING PROTEIN"/>
    <property type="match status" value="1"/>
</dbReference>
<keyword evidence="3" id="KW-0326">Glycosidase</keyword>
<dbReference type="GO" id="GO:0009251">
    <property type="term" value="P:glucan catabolic process"/>
    <property type="evidence" value="ECO:0007669"/>
    <property type="project" value="TreeGrafter"/>
</dbReference>
<dbReference type="InterPro" id="IPR017853">
    <property type="entry name" value="GH"/>
</dbReference>
<dbReference type="PANTHER" id="PTHR31297">
    <property type="entry name" value="GLUCAN ENDO-1,6-BETA-GLUCOSIDASE B"/>
    <property type="match status" value="1"/>
</dbReference>
<evidence type="ECO:0000256" key="1">
    <source>
        <dbReference type="ARBA" id="ARBA00005641"/>
    </source>
</evidence>
<comment type="caution">
    <text evidence="6">The sequence shown here is derived from an EMBL/GenBank/DDBJ whole genome shotgun (WGS) entry which is preliminary data.</text>
</comment>
<keyword evidence="5" id="KW-0732">Signal</keyword>
<dbReference type="GO" id="GO:0005576">
    <property type="term" value="C:extracellular region"/>
    <property type="evidence" value="ECO:0007669"/>
    <property type="project" value="TreeGrafter"/>
</dbReference>
<gene>
    <name evidence="6" type="ORF">A4X03_0g4227</name>
</gene>